<protein>
    <submittedName>
        <fullName evidence="1">Transposable element</fullName>
    </submittedName>
</protein>
<name>A0A7T8JUP7_CALRO</name>
<dbReference type="AlphaFoldDB" id="A0A7T8JUP7"/>
<reference evidence="2" key="1">
    <citation type="submission" date="2021-01" db="EMBL/GenBank/DDBJ databases">
        <title>Caligus Genome Assembly.</title>
        <authorList>
            <person name="Gallardo-Escarate C."/>
        </authorList>
    </citation>
    <scope>NUCLEOTIDE SEQUENCE [LARGE SCALE GENOMIC DNA]</scope>
</reference>
<sequence>MEDPLKLIRAHAADYIEILWTKFIPWVRENFPDGNVVLQQDGAAAHTAWATQVFLGQDIDFWAKTCGPQSPDANPFDYAFWPHIESKACKLRPSNITALKAAINKEGAGMDEDFGS</sequence>
<feature type="non-terminal residue" evidence="1">
    <location>
        <position position="116"/>
    </location>
</feature>
<dbReference type="Gene3D" id="3.30.420.10">
    <property type="entry name" value="Ribonuclease H-like superfamily/Ribonuclease H"/>
    <property type="match status" value="1"/>
</dbReference>
<evidence type="ECO:0000313" key="1">
    <source>
        <dbReference type="EMBL" id="QQP34811.1"/>
    </source>
</evidence>
<dbReference type="Proteomes" id="UP000595437">
    <property type="component" value="Chromosome 17"/>
</dbReference>
<evidence type="ECO:0000313" key="2">
    <source>
        <dbReference type="Proteomes" id="UP000595437"/>
    </source>
</evidence>
<keyword evidence="2" id="KW-1185">Reference proteome</keyword>
<organism evidence="1 2">
    <name type="scientific">Caligus rogercresseyi</name>
    <name type="common">Sea louse</name>
    <dbReference type="NCBI Taxonomy" id="217165"/>
    <lineage>
        <taxon>Eukaryota</taxon>
        <taxon>Metazoa</taxon>
        <taxon>Ecdysozoa</taxon>
        <taxon>Arthropoda</taxon>
        <taxon>Crustacea</taxon>
        <taxon>Multicrustacea</taxon>
        <taxon>Hexanauplia</taxon>
        <taxon>Copepoda</taxon>
        <taxon>Siphonostomatoida</taxon>
        <taxon>Caligidae</taxon>
        <taxon>Caligus</taxon>
    </lineage>
</organism>
<dbReference type="InterPro" id="IPR036397">
    <property type="entry name" value="RNaseH_sf"/>
</dbReference>
<dbReference type="GO" id="GO:0003676">
    <property type="term" value="F:nucleic acid binding"/>
    <property type="evidence" value="ECO:0007669"/>
    <property type="project" value="InterPro"/>
</dbReference>
<accession>A0A7T8JUP7</accession>
<gene>
    <name evidence="1" type="ORF">FKW44_022830</name>
</gene>
<dbReference type="EMBL" id="CP045906">
    <property type="protein sequence ID" value="QQP34811.1"/>
    <property type="molecule type" value="Genomic_DNA"/>
</dbReference>
<proteinExistence type="predicted"/>